<evidence type="ECO:0000313" key="3">
    <source>
        <dbReference type="Proteomes" id="UP001162060"/>
    </source>
</evidence>
<accession>A0AAV1UZX6</accession>
<keyword evidence="1" id="KW-0472">Membrane</keyword>
<reference evidence="2" key="1">
    <citation type="submission" date="2024-01" db="EMBL/GenBank/DDBJ databases">
        <authorList>
            <person name="Webb A."/>
        </authorList>
    </citation>
    <scope>NUCLEOTIDE SEQUENCE</scope>
    <source>
        <strain evidence="2">Pm1</strain>
    </source>
</reference>
<gene>
    <name evidence="2" type="ORF">PM001_LOCUS23849</name>
</gene>
<dbReference type="Proteomes" id="UP001162060">
    <property type="component" value="Unassembled WGS sequence"/>
</dbReference>
<proteinExistence type="predicted"/>
<organism evidence="2 3">
    <name type="scientific">Peronospora matthiolae</name>
    <dbReference type="NCBI Taxonomy" id="2874970"/>
    <lineage>
        <taxon>Eukaryota</taxon>
        <taxon>Sar</taxon>
        <taxon>Stramenopiles</taxon>
        <taxon>Oomycota</taxon>
        <taxon>Peronosporomycetes</taxon>
        <taxon>Peronosporales</taxon>
        <taxon>Peronosporaceae</taxon>
        <taxon>Peronospora</taxon>
    </lineage>
</organism>
<evidence type="ECO:0000313" key="2">
    <source>
        <dbReference type="EMBL" id="CAK7938699.1"/>
    </source>
</evidence>
<dbReference type="EMBL" id="CAKLBY020000231">
    <property type="protein sequence ID" value="CAK7938699.1"/>
    <property type="molecule type" value="Genomic_DNA"/>
</dbReference>
<keyword evidence="1" id="KW-0812">Transmembrane</keyword>
<evidence type="ECO:0000256" key="1">
    <source>
        <dbReference type="SAM" id="Phobius"/>
    </source>
</evidence>
<name>A0AAV1UZX6_9STRA</name>
<protein>
    <submittedName>
        <fullName evidence="2">Uncharacterized protein</fullName>
    </submittedName>
</protein>
<comment type="caution">
    <text evidence="2">The sequence shown here is derived from an EMBL/GenBank/DDBJ whole genome shotgun (WGS) entry which is preliminary data.</text>
</comment>
<feature type="transmembrane region" description="Helical" evidence="1">
    <location>
        <begin position="420"/>
        <end position="440"/>
    </location>
</feature>
<sequence>MIPFDKMLPRVSVVYTRESSVSLEETQLAQYVALCVAASGRSAKTYLVGIRTEEEQLASRPFDTTASGAMALRCDGALLYSRQLPVETYEETDDWMKLETCDLWLLMLEKDVTLSVAEMLHKKLGRQDQDRPKRVVWSLQTTLRRLAPLNAALPEAIVLHGGAAFQVVKDEKGVLRPLSNGCFFVERLSKEKSCALYALDVLEGTGIQVLSRGNVQAIKWGCTMLRVFYYINALTGKSVLEGLCDRKARLLFLQALMEMDALFRAVQTSVAAANNKLGCKSRDSEPDTGAATLFPVRSLMVLLPLPNWIFNRFVLRVFDLGLVVQSCTATSVVVTDLASRPPLQTNFETEFRDVFELATGRDVVLPALEMIKKKFVSIRKQQELEQKDGVTSKTAVCIDSAALLAEVKLSPGCTSASRTFFLKAFATFVLTLLLGLCLFVR</sequence>
<keyword evidence="1" id="KW-1133">Transmembrane helix</keyword>
<dbReference type="AlphaFoldDB" id="A0AAV1UZX6"/>